<reference evidence="1 2" key="1">
    <citation type="journal article" date="2022" name="bioRxiv">
        <title>Genomics of Preaxostyla Flagellates Illuminates Evolutionary Transitions and the Path Towards Mitochondrial Loss.</title>
        <authorList>
            <person name="Novak L.V.F."/>
            <person name="Treitli S.C."/>
            <person name="Pyrih J."/>
            <person name="Halakuc P."/>
            <person name="Pipaliya S.V."/>
            <person name="Vacek V."/>
            <person name="Brzon O."/>
            <person name="Soukal P."/>
            <person name="Eme L."/>
            <person name="Dacks J.B."/>
            <person name="Karnkowska A."/>
            <person name="Elias M."/>
            <person name="Hampl V."/>
        </authorList>
    </citation>
    <scope>NUCLEOTIDE SEQUENCE [LARGE SCALE GENOMIC DNA]</scope>
    <source>
        <strain evidence="1">NAU3</strain>
        <tissue evidence="1">Gut</tissue>
    </source>
</reference>
<comment type="caution">
    <text evidence="1">The sequence shown here is derived from an EMBL/GenBank/DDBJ whole genome shotgun (WGS) entry which is preliminary data.</text>
</comment>
<keyword evidence="2" id="KW-1185">Reference proteome</keyword>
<dbReference type="Proteomes" id="UP001281761">
    <property type="component" value="Unassembled WGS sequence"/>
</dbReference>
<evidence type="ECO:0000313" key="2">
    <source>
        <dbReference type="Proteomes" id="UP001281761"/>
    </source>
</evidence>
<gene>
    <name evidence="1" type="ORF">BLNAU_18496</name>
</gene>
<protein>
    <submittedName>
        <fullName evidence="1">Uncharacterized protein</fullName>
    </submittedName>
</protein>
<evidence type="ECO:0000313" key="1">
    <source>
        <dbReference type="EMBL" id="KAK2946583.1"/>
    </source>
</evidence>
<dbReference type="EMBL" id="JARBJD010000224">
    <property type="protein sequence ID" value="KAK2946583.1"/>
    <property type="molecule type" value="Genomic_DNA"/>
</dbReference>
<name>A0ABQ9X473_9EUKA</name>
<sequence length="258" mass="29420">MGNVLIFRQQTIHDDFGRLHSSISRLFDSTKLRQRMTYTQLLTVLSIIHHLDTHLQRCNSEDRMIVAESDALPKLLSLPLISKIPPSWDWVYSKLLRIMAVLVQLSPAYNSEIKHYQPNIEATLTKLVARVRHTQNGPMRYDLFTVLGHTLRRSAVHSELRSIAENCSFAEILSTTACSEEDDYVRCGAVLPFISKGGESSDCEPFPPNRFSWPFTVLAAEGFFEVLEQHSIIDTEGTDAMWLQTMNRKVLRGRGMNV</sequence>
<accession>A0ABQ9X473</accession>
<proteinExistence type="predicted"/>
<organism evidence="1 2">
    <name type="scientific">Blattamonas nauphoetae</name>
    <dbReference type="NCBI Taxonomy" id="2049346"/>
    <lineage>
        <taxon>Eukaryota</taxon>
        <taxon>Metamonada</taxon>
        <taxon>Preaxostyla</taxon>
        <taxon>Oxymonadida</taxon>
        <taxon>Blattamonas</taxon>
    </lineage>
</organism>